<name>A0ABY8CA43_9GAMM</name>
<dbReference type="EMBL" id="CP102381">
    <property type="protein sequence ID" value="WEJ62794.1"/>
    <property type="molecule type" value="Genomic_DNA"/>
</dbReference>
<reference evidence="2 3" key="1">
    <citation type="submission" date="2022-06" db="EMBL/GenBank/DDBJ databases">
        <title>Thiomicrohabdus sp. nov, an obligately chemolithoautotrophic, sulfur-oxidizing bacterium isolated from beach of Guanyin Mountain. Amoy.</title>
        <authorList>
            <person name="Zhu H."/>
        </authorList>
    </citation>
    <scope>NUCLEOTIDE SEQUENCE [LARGE SCALE GENOMIC DNA]</scope>
    <source>
        <strain evidence="2 3">XGS-01</strain>
    </source>
</reference>
<feature type="domain" description="Thioredoxin-like fold" evidence="1">
    <location>
        <begin position="44"/>
        <end position="139"/>
    </location>
</feature>
<dbReference type="InterPro" id="IPR036249">
    <property type="entry name" value="Thioredoxin-like_sf"/>
</dbReference>
<evidence type="ECO:0000313" key="3">
    <source>
        <dbReference type="Proteomes" id="UP001222275"/>
    </source>
</evidence>
<gene>
    <name evidence="2" type="ORF">NR989_00685</name>
</gene>
<accession>A0ABY8CA43</accession>
<dbReference type="SUPFAM" id="SSF52833">
    <property type="entry name" value="Thioredoxin-like"/>
    <property type="match status" value="1"/>
</dbReference>
<dbReference type="Pfam" id="PF13098">
    <property type="entry name" value="Thioredoxin_2"/>
    <property type="match status" value="1"/>
</dbReference>
<evidence type="ECO:0000259" key="1">
    <source>
        <dbReference type="Pfam" id="PF13098"/>
    </source>
</evidence>
<organism evidence="2 3">
    <name type="scientific">Thiomicrorhabdus lithotrophica</name>
    <dbReference type="NCBI Taxonomy" id="2949997"/>
    <lineage>
        <taxon>Bacteria</taxon>
        <taxon>Pseudomonadati</taxon>
        <taxon>Pseudomonadota</taxon>
        <taxon>Gammaproteobacteria</taxon>
        <taxon>Thiotrichales</taxon>
        <taxon>Piscirickettsiaceae</taxon>
        <taxon>Thiomicrorhabdus</taxon>
    </lineage>
</organism>
<sequence>MQLGIIPSLFLVLSLTLITSLTFANSHASFKELTNLQTLAEESKQQELPIMLMFGAEWCEYCELLNEYVFNPMALSGLYEEHVVLMRHVGIDEPKPLIDWYGNPITKEKWAYQINADLTPTVLFLDGFAREVAPRIVGISEITLYASLIHQNLNIAYRNMGLKKQIPATPEQLEIQSQQTDTLIPNTIK</sequence>
<evidence type="ECO:0000313" key="2">
    <source>
        <dbReference type="EMBL" id="WEJ62794.1"/>
    </source>
</evidence>
<dbReference type="Gene3D" id="3.40.30.10">
    <property type="entry name" value="Glutaredoxin"/>
    <property type="match status" value="1"/>
</dbReference>
<dbReference type="RefSeq" id="WP_275595050.1">
    <property type="nucleotide sequence ID" value="NZ_CP102381.1"/>
</dbReference>
<protein>
    <submittedName>
        <fullName evidence="2">Thioredoxin family protein</fullName>
    </submittedName>
</protein>
<dbReference type="InterPro" id="IPR012336">
    <property type="entry name" value="Thioredoxin-like_fold"/>
</dbReference>
<dbReference type="Proteomes" id="UP001222275">
    <property type="component" value="Chromosome"/>
</dbReference>
<keyword evidence="3" id="KW-1185">Reference proteome</keyword>
<proteinExistence type="predicted"/>